<protein>
    <submittedName>
        <fullName evidence="9">Variable outer membrane protein</fullName>
    </submittedName>
</protein>
<evidence type="ECO:0000256" key="7">
    <source>
        <dbReference type="ARBA" id="ARBA00023237"/>
    </source>
</evidence>
<evidence type="ECO:0000313" key="9">
    <source>
        <dbReference type="EMBL" id="AHH08999.1"/>
    </source>
</evidence>
<proteinExistence type="inferred from homology"/>
<comment type="subcellular location">
    <subcellularLocation>
        <location evidence="2">Cell outer membrane</location>
        <topology evidence="2">Lipid-anchor</topology>
    </subcellularLocation>
</comment>
<dbReference type="EMBL" id="CP005835">
    <property type="protein sequence ID" value="AHH08999.1"/>
    <property type="molecule type" value="Genomic_DNA"/>
</dbReference>
<keyword evidence="7" id="KW-0998">Cell outer membrane</keyword>
<organism evidence="9">
    <name type="scientific">Borrelia anserina BA2</name>
    <dbReference type="NCBI Taxonomy" id="1313293"/>
    <lineage>
        <taxon>Bacteria</taxon>
        <taxon>Pseudomonadati</taxon>
        <taxon>Spirochaetota</taxon>
        <taxon>Spirochaetia</taxon>
        <taxon>Spirochaetales</taxon>
        <taxon>Borreliaceae</taxon>
        <taxon>Borrelia</taxon>
    </lineage>
</organism>
<keyword evidence="4" id="KW-0732">Signal</keyword>
<evidence type="ECO:0000256" key="8">
    <source>
        <dbReference type="ARBA" id="ARBA00023288"/>
    </source>
</evidence>
<evidence type="ECO:0000256" key="3">
    <source>
        <dbReference type="ARBA" id="ARBA00008719"/>
    </source>
</evidence>
<dbReference type="Gene3D" id="1.20.120.240">
    <property type="entry name" value="Lipoprotein, type 6"/>
    <property type="match status" value="1"/>
</dbReference>
<evidence type="ECO:0000256" key="4">
    <source>
        <dbReference type="ARBA" id="ARBA00022729"/>
    </source>
</evidence>
<keyword evidence="5" id="KW-0472">Membrane</keyword>
<dbReference type="HOGENOM" id="CLU_089887_0_0_12"/>
<evidence type="ECO:0000256" key="1">
    <source>
        <dbReference type="ARBA" id="ARBA00003932"/>
    </source>
</evidence>
<dbReference type="AlphaFoldDB" id="W5SPA0"/>
<reference evidence="9" key="1">
    <citation type="submission" date="2013-04" db="EMBL/GenBank/DDBJ databases">
        <title>Comparative Genomics of Relapsing Fever Spirochetes.</title>
        <authorList>
            <person name="Schwan T.G."/>
            <person name="Raffel S.J."/>
            <person name="Porcella S.F."/>
            <person name="Martens C.A."/>
            <person name="Bruno D.P."/>
            <person name="Rickefs S.M."/>
            <person name="Barbian K.B."/>
        </authorList>
    </citation>
    <scope>NUCLEOTIDE SEQUENCE</scope>
    <source>
        <strain evidence="9">BA2</strain>
        <plasmid evidence="9">unnamed</plasmid>
    </source>
</reference>
<comment type="function">
    <text evidence="1">The Vlp and Vsp proteins are antigenically distinct proteins, only one vlp or vsp gene is transcriptionally active at any one time. Switching between these genes is a mechanism of host immune response evasion.</text>
</comment>
<name>W5SPA0_BORAN</name>
<evidence type="ECO:0000256" key="6">
    <source>
        <dbReference type="ARBA" id="ARBA00023139"/>
    </source>
</evidence>
<comment type="similarity">
    <text evidence="3">Belongs to the variable small protein (Vsp) family.</text>
</comment>
<dbReference type="InterPro" id="IPR001800">
    <property type="entry name" value="Lipoprotein_OspC"/>
</dbReference>
<dbReference type="InterPro" id="IPR036437">
    <property type="entry name" value="OspC-like_sf"/>
</dbReference>
<keyword evidence="8" id="KW-0449">Lipoprotein</keyword>
<gene>
    <name evidence="9" type="ORF">BAN_0015800</name>
</gene>
<dbReference type="GO" id="GO:0009279">
    <property type="term" value="C:cell outer membrane"/>
    <property type="evidence" value="ECO:0007669"/>
    <property type="project" value="UniProtKB-SubCell"/>
</dbReference>
<dbReference type="SUPFAM" id="SSF63515">
    <property type="entry name" value="Outer surface protein C (OspC)"/>
    <property type="match status" value="1"/>
</dbReference>
<evidence type="ECO:0000256" key="5">
    <source>
        <dbReference type="ARBA" id="ARBA00023136"/>
    </source>
</evidence>
<accession>W5SPA0</accession>
<keyword evidence="9" id="KW-0614">Plasmid</keyword>
<keyword evidence="6" id="KW-0564">Palmitate</keyword>
<geneLocation type="plasmid" evidence="9">
    <name>unnamed</name>
</geneLocation>
<sequence length="227" mass="24200">MHYNYGLLRRHIIMNKNALSAILMTLFLFISCNNSGGIKEGQASRSDGTVIDLAKVSEKIKGTIAFAEAAKEVEVLVKSIDELAESIGKKIQNSDTLATEANHNGTLIAGAFQIALTIENKLKALGLEASKFSDELKAKVNDANSKSRLFLNKIKGEHSDLGKEGATDAHAKEAIKTDNTTKTKGATELLGLKESVKVLMGSVSTLLESAINELTTPAPAAKKSSES</sequence>
<evidence type="ECO:0000256" key="2">
    <source>
        <dbReference type="ARBA" id="ARBA00004459"/>
    </source>
</evidence>
<dbReference type="Pfam" id="PF01441">
    <property type="entry name" value="Lipoprotein_6"/>
    <property type="match status" value="1"/>
</dbReference>